<dbReference type="PANTHER" id="PTHR35004:SF8">
    <property type="entry name" value="TRANSPOSASE RV3428C-RELATED"/>
    <property type="match status" value="1"/>
</dbReference>
<dbReference type="EMBL" id="FOWX01000085">
    <property type="protein sequence ID" value="SFQ35970.1"/>
    <property type="molecule type" value="Genomic_DNA"/>
</dbReference>
<accession>A0A1I5XVS5</accession>
<keyword evidence="5" id="KW-1185">Reference proteome</keyword>
<dbReference type="OrthoDB" id="2065409at2"/>
<sequence length="506" mass="57780">MRKIREVLRLKFEAGLSARQIAASVQVGRATIGDYLSRCKAAGLSWPLPSSLSDAELERRLFPALPTVPSEQRPLPDWPAIQAELRRPGVTLALLWQEYRLAHPQGYQYSWFCDHYRAWQGRLDVVMRQEHRAGEKLFVDYAGQTVPVIDRHSGEIRQAQVFVAVLGASSYTFAEATWSQQLPDWLSSHARCFAFLDGVTEIVVPDNLRSAVSKAHRYEPDINPSYRDLAEHYGVAVVPARARKPRDKAKAEVGVQVVERWILAALRNRQFFSLDELNRAIAVLLERLNARPFKKLPGSRQSAFDTLDRPALRPLPEQPYVYAEWKKARAHIDYHVEVDGHYYSVPYQLVKKQLEVRLTARTVECFHANQRVASHLRSMHKGRHSTLTEHMPKSHREHAEWTPQRLIHWAEKTGPNTAGVIQDILERRVHPQHGYRACLGILRLGKNYGEERLEAACQRALSLGACSYKSLESILRQGLERLPLAQANLPLLPDEHANLRGPGYYH</sequence>
<dbReference type="InterPro" id="IPR036397">
    <property type="entry name" value="RNaseH_sf"/>
</dbReference>
<proteinExistence type="inferred from homology"/>
<dbReference type="STRING" id="289003.SAMN05216190_1852"/>
<evidence type="ECO:0000259" key="2">
    <source>
        <dbReference type="PROSITE" id="PS50532"/>
    </source>
</evidence>
<protein>
    <submittedName>
        <fullName evidence="4">Transposase</fullName>
    </submittedName>
</protein>
<dbReference type="PROSITE" id="PS50532">
    <property type="entry name" value="HTH_IS408"/>
    <property type="match status" value="1"/>
</dbReference>
<dbReference type="InterPro" id="IPR012337">
    <property type="entry name" value="RNaseH-like_sf"/>
</dbReference>
<dbReference type="NCBIfam" id="NF033546">
    <property type="entry name" value="transpos_IS21"/>
    <property type="match status" value="1"/>
</dbReference>
<dbReference type="PROSITE" id="PS50994">
    <property type="entry name" value="INTEGRASE"/>
    <property type="match status" value="1"/>
</dbReference>
<dbReference type="RefSeq" id="WP_141124039.1">
    <property type="nucleotide sequence ID" value="NZ_FOWX01000085.1"/>
</dbReference>
<evidence type="ECO:0000259" key="3">
    <source>
        <dbReference type="PROSITE" id="PS50994"/>
    </source>
</evidence>
<dbReference type="SUPFAM" id="SSF53098">
    <property type="entry name" value="Ribonuclease H-like"/>
    <property type="match status" value="1"/>
</dbReference>
<dbReference type="Proteomes" id="UP000198784">
    <property type="component" value="Unassembled WGS sequence"/>
</dbReference>
<dbReference type="PANTHER" id="PTHR35004">
    <property type="entry name" value="TRANSPOSASE RV3428C-RELATED"/>
    <property type="match status" value="1"/>
</dbReference>
<dbReference type="InterPro" id="IPR054353">
    <property type="entry name" value="IstA-like_C"/>
</dbReference>
<dbReference type="GO" id="GO:0015074">
    <property type="term" value="P:DNA integration"/>
    <property type="evidence" value="ECO:0007669"/>
    <property type="project" value="InterPro"/>
</dbReference>
<name>A0A1I5XVS5_9PSED</name>
<dbReference type="Gene3D" id="3.30.420.10">
    <property type="entry name" value="Ribonuclease H-like superfamily/Ribonuclease H"/>
    <property type="match status" value="1"/>
</dbReference>
<feature type="domain" description="Integrase catalytic" evidence="3">
    <location>
        <begin position="129"/>
        <end position="311"/>
    </location>
</feature>
<evidence type="ECO:0000256" key="1">
    <source>
        <dbReference type="ARBA" id="ARBA00009277"/>
    </source>
</evidence>
<dbReference type="GO" id="GO:0003676">
    <property type="term" value="F:nucleic acid binding"/>
    <property type="evidence" value="ECO:0007669"/>
    <property type="project" value="InterPro"/>
</dbReference>
<dbReference type="AlphaFoldDB" id="A0A1I5XVS5"/>
<dbReference type="InterPro" id="IPR017895">
    <property type="entry name" value="HTH_IS408/IS1162_type"/>
</dbReference>
<dbReference type="Pfam" id="PF00665">
    <property type="entry name" value="rve"/>
    <property type="match status" value="1"/>
</dbReference>
<evidence type="ECO:0000313" key="5">
    <source>
        <dbReference type="Proteomes" id="UP000198784"/>
    </source>
</evidence>
<organism evidence="4 5">
    <name type="scientific">Pseudomonas borbori</name>
    <dbReference type="NCBI Taxonomy" id="289003"/>
    <lineage>
        <taxon>Bacteria</taxon>
        <taxon>Pseudomonadati</taxon>
        <taxon>Pseudomonadota</taxon>
        <taxon>Gammaproteobacteria</taxon>
        <taxon>Pseudomonadales</taxon>
        <taxon>Pseudomonadaceae</taxon>
        <taxon>Pseudomonas</taxon>
    </lineage>
</organism>
<comment type="similarity">
    <text evidence="1">Belongs to the transposase IS21/IS408/IS1162 family.</text>
</comment>
<reference evidence="5" key="1">
    <citation type="submission" date="2016-10" db="EMBL/GenBank/DDBJ databases">
        <authorList>
            <person name="Varghese N."/>
            <person name="Submissions S."/>
        </authorList>
    </citation>
    <scope>NUCLEOTIDE SEQUENCE [LARGE SCALE GENOMIC DNA]</scope>
    <source>
        <strain evidence="5">DSM 17834</strain>
    </source>
</reference>
<gene>
    <name evidence="4" type="ORF">SAMN05216190_1852</name>
</gene>
<dbReference type="InterPro" id="IPR001584">
    <property type="entry name" value="Integrase_cat-core"/>
</dbReference>
<feature type="domain" description="HTH IS408-type" evidence="2">
    <location>
        <begin position="4"/>
        <end position="85"/>
    </location>
</feature>
<evidence type="ECO:0000313" key="4">
    <source>
        <dbReference type="EMBL" id="SFQ35970.1"/>
    </source>
</evidence>
<dbReference type="Pfam" id="PF22483">
    <property type="entry name" value="Mu-transpos_C_2"/>
    <property type="match status" value="1"/>
</dbReference>